<reference evidence="4" key="1">
    <citation type="submission" date="2022-08" db="EMBL/GenBank/DDBJ databases">
        <authorList>
            <person name="Deng Y."/>
            <person name="Han X.-F."/>
            <person name="Zhang Y.-Q."/>
        </authorList>
    </citation>
    <scope>NUCLEOTIDE SEQUENCE</scope>
    <source>
        <strain evidence="4">CPCC 203386</strain>
    </source>
</reference>
<gene>
    <name evidence="4" type="ORF">N1032_08865</name>
</gene>
<organism evidence="4 5">
    <name type="scientific">Herbiconiux daphne</name>
    <dbReference type="NCBI Taxonomy" id="2970914"/>
    <lineage>
        <taxon>Bacteria</taxon>
        <taxon>Bacillati</taxon>
        <taxon>Actinomycetota</taxon>
        <taxon>Actinomycetes</taxon>
        <taxon>Micrococcales</taxon>
        <taxon>Microbacteriaceae</taxon>
        <taxon>Herbiconiux</taxon>
    </lineage>
</organism>
<proteinExistence type="predicted"/>
<dbReference type="Proteomes" id="UP001165586">
    <property type="component" value="Unassembled WGS sequence"/>
</dbReference>
<evidence type="ECO:0000256" key="1">
    <source>
        <dbReference type="SAM" id="Phobius"/>
    </source>
</evidence>
<feature type="signal peptide" evidence="2">
    <location>
        <begin position="1"/>
        <end position="24"/>
    </location>
</feature>
<comment type="caution">
    <text evidence="4">The sequence shown here is derived from an EMBL/GenBank/DDBJ whole genome shotgun (WGS) entry which is preliminary data.</text>
</comment>
<feature type="transmembrane region" description="Helical" evidence="1">
    <location>
        <begin position="549"/>
        <end position="577"/>
    </location>
</feature>
<feature type="chain" id="PRO_5045327134" evidence="2">
    <location>
        <begin position="25"/>
        <end position="641"/>
    </location>
</feature>
<name>A0ABT2H1R0_9MICO</name>
<keyword evidence="4" id="KW-0378">Hydrolase</keyword>
<dbReference type="InterPro" id="IPR013595">
    <property type="entry name" value="Pept_S33_TAP-like_C"/>
</dbReference>
<accession>A0ABT2H1R0</accession>
<dbReference type="GO" id="GO:0016787">
    <property type="term" value="F:hydrolase activity"/>
    <property type="evidence" value="ECO:0007669"/>
    <property type="project" value="UniProtKB-KW"/>
</dbReference>
<keyword evidence="1" id="KW-0812">Transmembrane</keyword>
<dbReference type="Pfam" id="PF08386">
    <property type="entry name" value="Abhydrolase_4"/>
    <property type="match status" value="1"/>
</dbReference>
<evidence type="ECO:0000313" key="4">
    <source>
        <dbReference type="EMBL" id="MCS5733849.1"/>
    </source>
</evidence>
<evidence type="ECO:0000313" key="5">
    <source>
        <dbReference type="Proteomes" id="UP001165586"/>
    </source>
</evidence>
<feature type="transmembrane region" description="Helical" evidence="1">
    <location>
        <begin position="520"/>
        <end position="542"/>
    </location>
</feature>
<dbReference type="InterPro" id="IPR029058">
    <property type="entry name" value="AB_hydrolase_fold"/>
</dbReference>
<keyword evidence="1" id="KW-0472">Membrane</keyword>
<sequence length="641" mass="66465">MGRRTIAQLVLGAVVAALLIGAQAAPAGASTVAERTCEPGLPANAVCGTLTVPETRGNPASRAIDLPYVVIPASTQPATGTPIVTMAGGPGQSSTEVAEALAADPRIGGTRDVMVLAQRGSLESSAPLDCPAASSQYVDTFTEDNSPADEMAEVGLALKDCVTEFTAAGGDVAAYTKSDTASDLIELRQTLQIPTWTLFGDSWSTKVMEQVANRDSAGVDAIVLDAFSPVDRDVKGDAYLALSETLARLSERSGGEYPDLNADLAEAAAVFSDSPVHGLLTNPLTGRQRYYALTGSDVVTIVQQALYDPATAAAVPYLLSRLADGETDAINPFIPVALEKLTDTSLGQYWLESCRDEQPFWSVDPTVPAEEGAEDTEPTPLPVLTYLTAADAVCTSLALPPSPAESRTAAPIAQPTLIFASDTDPLISVAAAQSAQGLFASNQLVTVQGAGRAGATADACAMDQLATWLAAPGTPVETTCTDSVEAFPVVSGDSLHPSSRFSSVVAAIDQKNLFELTIPLIFGVFAALWLVGWLIAVLVQVLRREPFGLLIATGIAPVTGVVFLAALWIVVSTAMIATPAVTLVGVPSIVPWLGILLGVGFIGIIPVWRLGGRGSAALAAAATLVWLAMIVWFVWVAVLPS</sequence>
<keyword evidence="2" id="KW-0732">Signal</keyword>
<dbReference type="Gene3D" id="3.40.50.1820">
    <property type="entry name" value="alpha/beta hydrolase"/>
    <property type="match status" value="1"/>
</dbReference>
<feature type="domain" description="Peptidase S33 tripeptidyl aminopeptidase-like C-terminal" evidence="3">
    <location>
        <begin position="388"/>
        <end position="480"/>
    </location>
</feature>
<dbReference type="SUPFAM" id="SSF53474">
    <property type="entry name" value="alpha/beta-Hydrolases"/>
    <property type="match status" value="1"/>
</dbReference>
<feature type="transmembrane region" description="Helical" evidence="1">
    <location>
        <begin position="615"/>
        <end position="638"/>
    </location>
</feature>
<feature type="transmembrane region" description="Helical" evidence="1">
    <location>
        <begin position="589"/>
        <end position="608"/>
    </location>
</feature>
<evidence type="ECO:0000259" key="3">
    <source>
        <dbReference type="Pfam" id="PF08386"/>
    </source>
</evidence>
<protein>
    <submittedName>
        <fullName evidence="4">Alpha/beta fold hydrolase</fullName>
    </submittedName>
</protein>
<evidence type="ECO:0000256" key="2">
    <source>
        <dbReference type="SAM" id="SignalP"/>
    </source>
</evidence>
<keyword evidence="1" id="KW-1133">Transmembrane helix</keyword>
<keyword evidence="5" id="KW-1185">Reference proteome</keyword>
<dbReference type="EMBL" id="JANLCJ010000003">
    <property type="protein sequence ID" value="MCS5733849.1"/>
    <property type="molecule type" value="Genomic_DNA"/>
</dbReference>